<dbReference type="RefSeq" id="WP_102212804.1">
    <property type="nucleotide sequence ID" value="NZ_PNHF01000013.1"/>
</dbReference>
<dbReference type="PANTHER" id="PTHR12286">
    <property type="entry name" value="SACCHAROPINE DEHYDROGENASE-LIKE OXIDOREDUCTASE"/>
    <property type="match status" value="1"/>
</dbReference>
<dbReference type="SUPFAM" id="SSF51735">
    <property type="entry name" value="NAD(P)-binding Rossmann-fold domains"/>
    <property type="match status" value="1"/>
</dbReference>
<dbReference type="Pfam" id="PF03435">
    <property type="entry name" value="Sacchrp_dh_NADP"/>
    <property type="match status" value="1"/>
</dbReference>
<gene>
    <name evidence="2" type="ORF">CJ204_06645</name>
</gene>
<reference evidence="2 3" key="1">
    <citation type="submission" date="2017-09" db="EMBL/GenBank/DDBJ databases">
        <title>Bacterial strain isolated from the female urinary microbiota.</title>
        <authorList>
            <person name="Thomas-White K."/>
            <person name="Kumar N."/>
            <person name="Forster S."/>
            <person name="Putonti C."/>
            <person name="Lawley T."/>
            <person name="Wolfe A.J."/>
        </authorList>
    </citation>
    <scope>NUCLEOTIDE SEQUENCE [LARGE SCALE GENOMIC DNA]</scope>
    <source>
        <strain evidence="2 3">UMB0908</strain>
    </source>
</reference>
<proteinExistence type="predicted"/>
<dbReference type="InterPro" id="IPR036291">
    <property type="entry name" value="NAD(P)-bd_dom_sf"/>
</dbReference>
<dbReference type="GO" id="GO:0005886">
    <property type="term" value="C:plasma membrane"/>
    <property type="evidence" value="ECO:0007669"/>
    <property type="project" value="TreeGrafter"/>
</dbReference>
<feature type="domain" description="Saccharopine dehydrogenase NADP binding" evidence="1">
    <location>
        <begin position="17"/>
        <end position="150"/>
    </location>
</feature>
<protein>
    <submittedName>
        <fullName evidence="2">Enoyl-ACP reductase</fullName>
    </submittedName>
</protein>
<name>A0A2N6SYW4_9CORY</name>
<comment type="caution">
    <text evidence="2">The sequence shown here is derived from an EMBL/GenBank/DDBJ whole genome shotgun (WGS) entry which is preliminary data.</text>
</comment>
<evidence type="ECO:0000259" key="1">
    <source>
        <dbReference type="Pfam" id="PF03435"/>
    </source>
</evidence>
<dbReference type="InterPro" id="IPR051276">
    <property type="entry name" value="Saccharopine_DH-like_oxidrdct"/>
</dbReference>
<dbReference type="GO" id="GO:0009247">
    <property type="term" value="P:glycolipid biosynthetic process"/>
    <property type="evidence" value="ECO:0007669"/>
    <property type="project" value="TreeGrafter"/>
</dbReference>
<dbReference type="PANTHER" id="PTHR12286:SF5">
    <property type="entry name" value="SACCHAROPINE DEHYDROGENASE-LIKE OXIDOREDUCTASE"/>
    <property type="match status" value="1"/>
</dbReference>
<evidence type="ECO:0000313" key="2">
    <source>
        <dbReference type="EMBL" id="PMC62252.1"/>
    </source>
</evidence>
<evidence type="ECO:0000313" key="3">
    <source>
        <dbReference type="Proteomes" id="UP000235363"/>
    </source>
</evidence>
<dbReference type="Proteomes" id="UP000235363">
    <property type="component" value="Unassembled WGS sequence"/>
</dbReference>
<dbReference type="EMBL" id="PNHF01000013">
    <property type="protein sequence ID" value="PMC62252.1"/>
    <property type="molecule type" value="Genomic_DNA"/>
</dbReference>
<sequence length="463" mass="47979">MTRDDNTSDRTDRPHDIVVFGATGFVGKLVAKHLAAHAPAGTSIALAGRDRDKLAALRDELAGAPATDGRPGTTSADWPLLVADASSDDDMRELAESARVVLTLVGPYARYGHSLAHACAAAGTDYVDLTGEVLFAHDSIAANHELAQSTGARIVHSCGFDSIPSDIGVKVLHDAAAQAGDGNLGETTLVVTHMRGGLSGGTVDSLRQQLKDVRADKARARIAGSAYSLNPGMAGPGPSRQDDVPIVAREEVYAGEAGSFAPFFMAPYNTRVVRRTAALLDAAAGRAGVEGNPGVDGAGIEGANVSGANSGDSVGYGEGFRYREVMSVGRGLKSTVRARAVKAGLGALIGGMMFDPTAKLLDKKLPAPGEGPSESSRANGRFTIDVHSLTLSGVQWTSRVELEKDPGYDGTAMMISAAALALAFDRDRLPDRAGVLTPASGIGDALIDRLREGGMKITARRVN</sequence>
<organism evidence="2 3">
    <name type="scientific">Corynebacterium xerosis</name>
    <dbReference type="NCBI Taxonomy" id="1725"/>
    <lineage>
        <taxon>Bacteria</taxon>
        <taxon>Bacillati</taxon>
        <taxon>Actinomycetota</taxon>
        <taxon>Actinomycetes</taxon>
        <taxon>Mycobacteriales</taxon>
        <taxon>Corynebacteriaceae</taxon>
        <taxon>Corynebacterium</taxon>
    </lineage>
</organism>
<accession>A0A2N6SYW4</accession>
<dbReference type="AlphaFoldDB" id="A0A2N6SYW4"/>
<dbReference type="InterPro" id="IPR005097">
    <property type="entry name" value="Sacchrp_dh_NADP-bd"/>
</dbReference>
<dbReference type="Gene3D" id="3.40.50.720">
    <property type="entry name" value="NAD(P)-binding Rossmann-like Domain"/>
    <property type="match status" value="1"/>
</dbReference>